<proteinExistence type="predicted"/>
<dbReference type="RefSeq" id="WP_272090607.1">
    <property type="nucleotide sequence ID" value="NZ_JAQNDL010000003.1"/>
</dbReference>
<evidence type="ECO:0000313" key="2">
    <source>
        <dbReference type="Proteomes" id="UP001221686"/>
    </source>
</evidence>
<name>A0ABT5E8B2_9BACT</name>
<sequence length="90" mass="10285">MAVYIIIFEANDQVQGRPSIPDEIHQYGSWQQVTEQTFILITDQSPGDIYDHLKAALDGHHKLYIFTQSGSWFGFGPDDLNKWVYDNVPG</sequence>
<accession>A0ABT5E8B2</accession>
<dbReference type="Proteomes" id="UP001221686">
    <property type="component" value="Unassembled WGS sequence"/>
</dbReference>
<keyword evidence="2" id="KW-1185">Reference proteome</keyword>
<evidence type="ECO:0000313" key="1">
    <source>
        <dbReference type="EMBL" id="MDC0722110.1"/>
    </source>
</evidence>
<protein>
    <submittedName>
        <fullName evidence="1">Uncharacterized protein</fullName>
    </submittedName>
</protein>
<reference evidence="1 2" key="1">
    <citation type="submission" date="2022-11" db="EMBL/GenBank/DDBJ databases">
        <title>Minimal conservation of predation-associated metabolite biosynthetic gene clusters underscores biosynthetic potential of Myxococcota including descriptions for ten novel species: Archangium lansinium sp. nov., Myxococcus landrumus sp. nov., Nannocystis bai.</title>
        <authorList>
            <person name="Ahearne A."/>
            <person name="Stevens C."/>
            <person name="Dowd S."/>
        </authorList>
    </citation>
    <scope>NUCLEOTIDE SEQUENCE [LARGE SCALE GENOMIC DNA]</scope>
    <source>
        <strain evidence="1 2">BB15-2</strain>
    </source>
</reference>
<organism evidence="1 2">
    <name type="scientific">Nannocystis bainbridge</name>
    <dbReference type="NCBI Taxonomy" id="2995303"/>
    <lineage>
        <taxon>Bacteria</taxon>
        <taxon>Pseudomonadati</taxon>
        <taxon>Myxococcota</taxon>
        <taxon>Polyangia</taxon>
        <taxon>Nannocystales</taxon>
        <taxon>Nannocystaceae</taxon>
        <taxon>Nannocystis</taxon>
    </lineage>
</organism>
<dbReference type="EMBL" id="JAQNDL010000003">
    <property type="protein sequence ID" value="MDC0722110.1"/>
    <property type="molecule type" value="Genomic_DNA"/>
</dbReference>
<gene>
    <name evidence="1" type="ORF">POL25_34735</name>
</gene>
<comment type="caution">
    <text evidence="1">The sequence shown here is derived from an EMBL/GenBank/DDBJ whole genome shotgun (WGS) entry which is preliminary data.</text>
</comment>